<dbReference type="PANTHER" id="PTHR43557">
    <property type="entry name" value="APOPTOSIS-INDUCING FACTOR 1"/>
    <property type="match status" value="1"/>
</dbReference>
<organism evidence="6 7">
    <name type="scientific">Actinophytocola oryzae</name>
    <dbReference type="NCBI Taxonomy" id="502181"/>
    <lineage>
        <taxon>Bacteria</taxon>
        <taxon>Bacillati</taxon>
        <taxon>Actinomycetota</taxon>
        <taxon>Actinomycetes</taxon>
        <taxon>Pseudonocardiales</taxon>
        <taxon>Pseudonocardiaceae</taxon>
    </lineage>
</organism>
<dbReference type="Pfam" id="PF07992">
    <property type="entry name" value="Pyr_redox_2"/>
    <property type="match status" value="1"/>
</dbReference>
<dbReference type="PANTHER" id="PTHR43557:SF2">
    <property type="entry name" value="RIESKE DOMAIN-CONTAINING PROTEIN-RELATED"/>
    <property type="match status" value="1"/>
</dbReference>
<feature type="domain" description="FAD/NAD(P)-binding" evidence="5">
    <location>
        <begin position="4"/>
        <end position="301"/>
    </location>
</feature>
<dbReference type="PRINTS" id="PR00411">
    <property type="entry name" value="PNDRDTASEI"/>
</dbReference>
<dbReference type="GO" id="GO:0005737">
    <property type="term" value="C:cytoplasm"/>
    <property type="evidence" value="ECO:0007669"/>
    <property type="project" value="TreeGrafter"/>
</dbReference>
<dbReference type="InterPro" id="IPR036188">
    <property type="entry name" value="FAD/NAD-bd_sf"/>
</dbReference>
<dbReference type="Gene3D" id="3.50.50.60">
    <property type="entry name" value="FAD/NAD(P)-binding domain"/>
    <property type="match status" value="2"/>
</dbReference>
<dbReference type="OrthoDB" id="4475657at2"/>
<accession>A0A4R7VYG7</accession>
<keyword evidence="2" id="KW-0285">Flavoprotein</keyword>
<evidence type="ECO:0000256" key="3">
    <source>
        <dbReference type="ARBA" id="ARBA00022827"/>
    </source>
</evidence>
<keyword evidence="3" id="KW-0274">FAD</keyword>
<name>A0A4R7VYG7_9PSEU</name>
<evidence type="ECO:0000313" key="7">
    <source>
        <dbReference type="Proteomes" id="UP000294927"/>
    </source>
</evidence>
<dbReference type="EMBL" id="SOCP01000003">
    <property type="protein sequence ID" value="TDV55072.1"/>
    <property type="molecule type" value="Genomic_DNA"/>
</dbReference>
<gene>
    <name evidence="6" type="ORF">CLV71_103313</name>
</gene>
<dbReference type="InterPro" id="IPR016156">
    <property type="entry name" value="FAD/NAD-linked_Rdtase_dimer_sf"/>
</dbReference>
<dbReference type="PRINTS" id="PR00368">
    <property type="entry name" value="FADPNR"/>
</dbReference>
<comment type="cofactor">
    <cofactor evidence="1">
        <name>FAD</name>
        <dbReference type="ChEBI" id="CHEBI:57692"/>
    </cofactor>
</comment>
<dbReference type="SUPFAM" id="SSF51905">
    <property type="entry name" value="FAD/NAD(P)-binding domain"/>
    <property type="match status" value="2"/>
</dbReference>
<dbReference type="Gene3D" id="3.30.390.30">
    <property type="match status" value="1"/>
</dbReference>
<evidence type="ECO:0000256" key="4">
    <source>
        <dbReference type="ARBA" id="ARBA00023002"/>
    </source>
</evidence>
<dbReference type="AlphaFoldDB" id="A0A4R7VYG7"/>
<dbReference type="GO" id="GO:0016651">
    <property type="term" value="F:oxidoreductase activity, acting on NAD(P)H"/>
    <property type="evidence" value="ECO:0007669"/>
    <property type="project" value="TreeGrafter"/>
</dbReference>
<evidence type="ECO:0000256" key="1">
    <source>
        <dbReference type="ARBA" id="ARBA00001974"/>
    </source>
</evidence>
<dbReference type="SUPFAM" id="SSF55424">
    <property type="entry name" value="FAD/NAD-linked reductases, dimerisation (C-terminal) domain"/>
    <property type="match status" value="1"/>
</dbReference>
<reference evidence="6 7" key="1">
    <citation type="submission" date="2019-03" db="EMBL/GenBank/DDBJ databases">
        <title>Genomic Encyclopedia of Archaeal and Bacterial Type Strains, Phase II (KMG-II): from individual species to whole genera.</title>
        <authorList>
            <person name="Goeker M."/>
        </authorList>
    </citation>
    <scope>NUCLEOTIDE SEQUENCE [LARGE SCALE GENOMIC DNA]</scope>
    <source>
        <strain evidence="6 7">DSM 45499</strain>
    </source>
</reference>
<protein>
    <submittedName>
        <fullName evidence="6">NADPH-dependent 2,4-dienoyl-CoA reductase/sulfur reductase-like enzyme</fullName>
    </submittedName>
</protein>
<dbReference type="InterPro" id="IPR023753">
    <property type="entry name" value="FAD/NAD-binding_dom"/>
</dbReference>
<dbReference type="RefSeq" id="WP_133902179.1">
    <property type="nucleotide sequence ID" value="NZ_SOCP01000003.1"/>
</dbReference>
<comment type="caution">
    <text evidence="6">The sequence shown here is derived from an EMBL/GenBank/DDBJ whole genome shotgun (WGS) entry which is preliminary data.</text>
</comment>
<dbReference type="Proteomes" id="UP000294927">
    <property type="component" value="Unassembled WGS sequence"/>
</dbReference>
<dbReference type="InterPro" id="IPR050446">
    <property type="entry name" value="FAD-oxidoreductase/Apoptosis"/>
</dbReference>
<evidence type="ECO:0000256" key="2">
    <source>
        <dbReference type="ARBA" id="ARBA00022630"/>
    </source>
</evidence>
<sequence length="433" mass="47029">MAERIVVVGAGPAGLRSAERLRERGFGGELIVVGEEPYRPYHRPGLIKPLLTGKMRPRDLRLPVLTELDATWRYNTRASHLEPEEHVLHLPGGEEIPYDGLIIATGAQPRHLEGAPRHDPRVHVMRTVADAMGLQKNLSRTRHPLVIIGGGFVACELASAARAMGRDVTIIVRGPSLLRHVPGGDFSQTISALHEANGVQILTKAWVHHWVPQPEGIAMHLNTGQVVFAGAVVLAVGSVPAVSWLRGSGLILDDGIMCGPTCHAIGANDIVVAGDAARWPNLRFDSAPRRVEHWLNAVEMGRAAAENLLAGQQNARPYTPLPRFWTDQHGMRIQGAGSPALAKDTILLTGPVEVSRRVTGYVAAGNLVGLIGWDTPPAMLKWTKELEAQSTKAMRLRLARRSPSRPAPRADVTTQLPLARLTPTYDELPPLRP</sequence>
<proteinExistence type="predicted"/>
<keyword evidence="4" id="KW-0560">Oxidoreductase</keyword>
<evidence type="ECO:0000259" key="5">
    <source>
        <dbReference type="Pfam" id="PF07992"/>
    </source>
</evidence>
<keyword evidence="7" id="KW-1185">Reference proteome</keyword>
<evidence type="ECO:0000313" key="6">
    <source>
        <dbReference type="EMBL" id="TDV55072.1"/>
    </source>
</evidence>